<dbReference type="KEGG" id="bnn:FOA43_003651"/>
<evidence type="ECO:0000256" key="1">
    <source>
        <dbReference type="SAM" id="MobiDB-lite"/>
    </source>
</evidence>
<dbReference type="AlphaFoldDB" id="A0A875S7L3"/>
<evidence type="ECO:0000313" key="2">
    <source>
        <dbReference type="EMBL" id="QPG76265.1"/>
    </source>
</evidence>
<gene>
    <name evidence="2" type="ORF">FOA43_003651</name>
</gene>
<keyword evidence="3" id="KW-1185">Reference proteome</keyword>
<organism evidence="2 3">
    <name type="scientific">Eeniella nana</name>
    <name type="common">Yeast</name>
    <name type="synonym">Brettanomyces nanus</name>
    <dbReference type="NCBI Taxonomy" id="13502"/>
    <lineage>
        <taxon>Eukaryota</taxon>
        <taxon>Fungi</taxon>
        <taxon>Dikarya</taxon>
        <taxon>Ascomycota</taxon>
        <taxon>Saccharomycotina</taxon>
        <taxon>Pichiomycetes</taxon>
        <taxon>Pichiales</taxon>
        <taxon>Pichiaceae</taxon>
        <taxon>Brettanomyces</taxon>
    </lineage>
</organism>
<protein>
    <submittedName>
        <fullName evidence="2">Uncharacterized protein</fullName>
    </submittedName>
</protein>
<feature type="compositionally biased region" description="Basic and acidic residues" evidence="1">
    <location>
        <begin position="1"/>
        <end position="11"/>
    </location>
</feature>
<name>A0A875S7L3_EENNA</name>
<dbReference type="RefSeq" id="XP_038779830.1">
    <property type="nucleotide sequence ID" value="XM_038923902.1"/>
</dbReference>
<sequence length="290" mass="33799">MSKKNLKDRPNKALSQIQRGEPSKKVSDYARDCESEATQDQIIESPESEFEDISYGSPTNSQNRCKPSSATVAMDPRQRVIYNAIVNTLRKDLQPQLNQLANDSAKYHTLKSIYHLPSITDLKKELSKGLEARSKVDLEFDETRLMRMISNESLKQRGQPPVKRLKQRKHPHFPEVQEQIRTNFNSNRALDPIEEVLEMNTKTDNLYKEFISYRKGYHRSKDSRTLTEIETEELKSIAYRIEAEKFPDLGRIGKIAQKFDLHQGEPQLRYFSNKELTVEITTKLKERRLK</sequence>
<dbReference type="OrthoDB" id="3995400at2759"/>
<feature type="compositionally biased region" description="Polar residues" evidence="1">
    <location>
        <begin position="56"/>
        <end position="70"/>
    </location>
</feature>
<accession>A0A875S7L3</accession>
<dbReference type="EMBL" id="CP064815">
    <property type="protein sequence ID" value="QPG76265.1"/>
    <property type="molecule type" value="Genomic_DNA"/>
</dbReference>
<reference evidence="2" key="1">
    <citation type="submission" date="2020-10" db="EMBL/GenBank/DDBJ databases">
        <authorList>
            <person name="Roach M.J.R."/>
        </authorList>
    </citation>
    <scope>NUCLEOTIDE SEQUENCE</scope>
    <source>
        <strain evidence="2">CBS 1945</strain>
    </source>
</reference>
<evidence type="ECO:0000313" key="3">
    <source>
        <dbReference type="Proteomes" id="UP000662931"/>
    </source>
</evidence>
<dbReference type="GeneID" id="62197051"/>
<feature type="region of interest" description="Disordered" evidence="1">
    <location>
        <begin position="1"/>
        <end position="70"/>
    </location>
</feature>
<feature type="compositionally biased region" description="Basic and acidic residues" evidence="1">
    <location>
        <begin position="21"/>
        <end position="34"/>
    </location>
</feature>
<dbReference type="Proteomes" id="UP000662931">
    <property type="component" value="Chromosome 4"/>
</dbReference>
<proteinExistence type="predicted"/>